<dbReference type="GO" id="GO:0008270">
    <property type="term" value="F:zinc ion binding"/>
    <property type="evidence" value="ECO:0007669"/>
    <property type="project" value="UniProtKB-KW"/>
</dbReference>
<dbReference type="PROSITE" id="PS51873">
    <property type="entry name" value="TRIAD"/>
    <property type="match status" value="1"/>
</dbReference>
<dbReference type="InterPro" id="IPR013083">
    <property type="entry name" value="Znf_RING/FYVE/PHD"/>
</dbReference>
<dbReference type="EC" id="2.3.2.31" evidence="5 19"/>
<dbReference type="InterPro" id="IPR002867">
    <property type="entry name" value="IBR_dom"/>
</dbReference>
<evidence type="ECO:0000256" key="2">
    <source>
        <dbReference type="ARBA" id="ARBA00004173"/>
    </source>
</evidence>
<evidence type="ECO:0000256" key="11">
    <source>
        <dbReference type="ARBA" id="ARBA00022771"/>
    </source>
</evidence>
<dbReference type="CDD" id="cd16627">
    <property type="entry name" value="RING-HC_RBR_parkin"/>
    <property type="match status" value="1"/>
</dbReference>
<dbReference type="PRINTS" id="PR01475">
    <property type="entry name" value="PARKIN"/>
</dbReference>
<evidence type="ECO:0000256" key="4">
    <source>
        <dbReference type="ARBA" id="ARBA00004906"/>
    </source>
</evidence>
<dbReference type="Gene3D" id="1.20.120.1750">
    <property type="match status" value="1"/>
</dbReference>
<evidence type="ECO:0000256" key="17">
    <source>
        <dbReference type="ARBA" id="ARBA00029442"/>
    </source>
</evidence>
<dbReference type="InterPro" id="IPR047535">
    <property type="entry name" value="RING-HC_RBR_parkin"/>
</dbReference>
<dbReference type="InterPro" id="IPR044066">
    <property type="entry name" value="TRIAD_supradom"/>
</dbReference>
<dbReference type="InterPro" id="IPR000626">
    <property type="entry name" value="Ubiquitin-like_dom"/>
</dbReference>
<keyword evidence="6" id="KW-0963">Cytoplasm</keyword>
<dbReference type="SMART" id="SM00647">
    <property type="entry name" value="IBR"/>
    <property type="match status" value="2"/>
</dbReference>
<dbReference type="CDD" id="cd21382">
    <property type="entry name" value="RING0_parkin"/>
    <property type="match status" value="1"/>
</dbReference>
<protein>
    <recommendedName>
        <fullName evidence="18 19">E3 ubiquitin-protein ligase parkin</fullName>
        <ecNumber evidence="5 19">2.3.2.31</ecNumber>
    </recommendedName>
</protein>
<name>A0A3B3ZNA0_9GOBI</name>
<dbReference type="GO" id="GO:0061630">
    <property type="term" value="F:ubiquitin protein ligase activity"/>
    <property type="evidence" value="ECO:0007669"/>
    <property type="project" value="UniProtKB-EC"/>
</dbReference>
<proteinExistence type="inferred from homology"/>
<keyword evidence="25" id="KW-1185">Reference proteome</keyword>
<dbReference type="InterPro" id="IPR041565">
    <property type="entry name" value="Parkin_Znf-RING"/>
</dbReference>
<dbReference type="Pfam" id="PF17976">
    <property type="entry name" value="zf-RING_12"/>
    <property type="match status" value="1"/>
</dbReference>
<dbReference type="AlphaFoldDB" id="A0A3B3ZNA0"/>
<evidence type="ECO:0000256" key="19">
    <source>
        <dbReference type="PIRNR" id="PIRNR037880"/>
    </source>
</evidence>
<reference evidence="24" key="1">
    <citation type="submission" date="2025-08" db="UniProtKB">
        <authorList>
            <consortium name="Ensembl"/>
        </authorList>
    </citation>
    <scope>IDENTIFICATION</scope>
</reference>
<evidence type="ECO:0000256" key="1">
    <source>
        <dbReference type="ARBA" id="ARBA00001798"/>
    </source>
</evidence>
<comment type="catalytic activity">
    <reaction evidence="1 19">
        <text>[E2 ubiquitin-conjugating enzyme]-S-ubiquitinyl-L-cysteine + [acceptor protein]-L-lysine = [E2 ubiquitin-conjugating enzyme]-L-cysteine + [acceptor protein]-N(6)-ubiquitinyl-L-lysine.</text>
        <dbReference type="EC" id="2.3.2.31"/>
    </reaction>
</comment>
<feature type="compositionally biased region" description="Polar residues" evidence="21">
    <location>
        <begin position="64"/>
        <end position="81"/>
    </location>
</feature>
<evidence type="ECO:0000256" key="15">
    <source>
        <dbReference type="ARBA" id="ARBA00023006"/>
    </source>
</evidence>
<dbReference type="GO" id="GO:0000151">
    <property type="term" value="C:ubiquitin ligase complex"/>
    <property type="evidence" value="ECO:0007669"/>
    <property type="project" value="UniProtKB-UniRule"/>
</dbReference>
<feature type="domain" description="RING-type" evidence="23">
    <location>
        <begin position="210"/>
        <end position="429"/>
    </location>
</feature>
<comment type="subcellular location">
    <subcellularLocation>
        <location evidence="3">Cytoplasm</location>
        <location evidence="3">Cytosol</location>
    </subcellularLocation>
    <subcellularLocation>
        <location evidence="2 19">Mitochondrion</location>
    </subcellularLocation>
</comment>
<keyword evidence="9 19" id="KW-0479">Metal-binding</keyword>
<evidence type="ECO:0000256" key="6">
    <source>
        <dbReference type="ARBA" id="ARBA00022490"/>
    </source>
</evidence>
<reference evidence="24" key="2">
    <citation type="submission" date="2025-09" db="UniProtKB">
        <authorList>
            <consortium name="Ensembl"/>
        </authorList>
    </citation>
    <scope>IDENTIFICATION</scope>
</reference>
<dbReference type="GO" id="GO:0005739">
    <property type="term" value="C:mitochondrion"/>
    <property type="evidence" value="ECO:0007669"/>
    <property type="project" value="UniProtKB-SubCell"/>
</dbReference>
<dbReference type="GO" id="GO:0005829">
    <property type="term" value="C:cytosol"/>
    <property type="evidence" value="ECO:0007669"/>
    <property type="project" value="UniProtKB-SubCell"/>
</dbReference>
<dbReference type="CDD" id="cd20357">
    <property type="entry name" value="Rcat_RBR_parkin"/>
    <property type="match status" value="1"/>
</dbReference>
<dbReference type="FunFam" id="1.20.120.1750:FF:000009">
    <property type="entry name" value="E3 ubiquitin-protein ligase parkin"/>
    <property type="match status" value="1"/>
</dbReference>
<evidence type="ECO:0000256" key="9">
    <source>
        <dbReference type="ARBA" id="ARBA00022723"/>
    </source>
</evidence>
<organism evidence="24 25">
    <name type="scientific">Periophthalmus magnuspinnatus</name>
    <dbReference type="NCBI Taxonomy" id="409849"/>
    <lineage>
        <taxon>Eukaryota</taxon>
        <taxon>Metazoa</taxon>
        <taxon>Chordata</taxon>
        <taxon>Craniata</taxon>
        <taxon>Vertebrata</taxon>
        <taxon>Euteleostomi</taxon>
        <taxon>Actinopterygii</taxon>
        <taxon>Neopterygii</taxon>
        <taxon>Teleostei</taxon>
        <taxon>Neoteleostei</taxon>
        <taxon>Acanthomorphata</taxon>
        <taxon>Gobiaria</taxon>
        <taxon>Gobiiformes</taxon>
        <taxon>Gobioidei</taxon>
        <taxon>Gobiidae</taxon>
        <taxon>Oxudercinae</taxon>
        <taxon>Periophthalmus</taxon>
    </lineage>
</organism>
<keyword evidence="11" id="KW-0863">Zinc-finger</keyword>
<accession>A0A3B3ZNA0</accession>
<dbReference type="GO" id="GO:0006914">
    <property type="term" value="P:autophagy"/>
    <property type="evidence" value="ECO:0007669"/>
    <property type="project" value="UniProtKB-UniRule"/>
</dbReference>
<evidence type="ECO:0000256" key="14">
    <source>
        <dbReference type="ARBA" id="ARBA00022843"/>
    </source>
</evidence>
<comment type="function">
    <text evidence="19">Functions within a multiprotein E3 ubiquitin ligase complex, catalyzing the covalent attachment of ubiquitin moieties onto substrate proteins.</text>
</comment>
<evidence type="ECO:0000256" key="3">
    <source>
        <dbReference type="ARBA" id="ARBA00004514"/>
    </source>
</evidence>
<keyword evidence="7" id="KW-0597">Phosphoprotein</keyword>
<dbReference type="Pfam" id="PF22605">
    <property type="entry name" value="IBR_2"/>
    <property type="match status" value="1"/>
</dbReference>
<evidence type="ECO:0000313" key="25">
    <source>
        <dbReference type="Proteomes" id="UP000261520"/>
    </source>
</evidence>
<keyword evidence="16 19" id="KW-0496">Mitochondrion</keyword>
<keyword evidence="13 19" id="KW-0862">Zinc</keyword>
<keyword evidence="12 19" id="KW-0833">Ubl conjugation pathway</keyword>
<evidence type="ECO:0000256" key="18">
    <source>
        <dbReference type="ARBA" id="ARBA00029536"/>
    </source>
</evidence>
<dbReference type="Gene3D" id="3.10.20.90">
    <property type="entry name" value="Phosphatidylinositol 3-kinase Catalytic Subunit, Chain A, domain 1"/>
    <property type="match status" value="1"/>
</dbReference>
<dbReference type="Ensembl" id="ENSPMGT00000006522.1">
    <property type="protein sequence ID" value="ENSPMGP00000006142.1"/>
    <property type="gene ID" value="ENSPMGG00000005166.1"/>
</dbReference>
<dbReference type="Pfam" id="PF17978">
    <property type="entry name" value="zf-RING_14"/>
    <property type="match status" value="1"/>
</dbReference>
<keyword evidence="10" id="KW-0677">Repeat</keyword>
<feature type="active site" evidence="20">
    <location>
        <position position="398"/>
    </location>
</feature>
<sequence>DEAKVCDLKREVGGRLGVQSDRLRVLFAGRELLNGATLRSCDLLEQSTVHVVLPRTNPRPPDQDLNQGPDQDQNQDLNQGPVQAPVQSLNQDYVSLTRVDLSPPEDPDVLAVLRCVSSGRSSFFVFCKRCGGVREGKLRVCCKTCQQSTLTLTQGPSCWDDVQVPGRIRGVCLSDGCSGGDAEFFFKCASHPTSQDERSVALDLVTLNSRKVPCIACMDVLDVVVVFPCVARHVICLDCFRGYAQTRLNERQFVYHQELGYTLPCPAGCEDSLIKELHHFRIMGQEQYDRYLRFGAEQCLLGLGGLLCPGAGCGAGLVAQGRRVECDVRAGCGLVFCRDCRQDYHQGACPTAEGAGTDAQAPEASLQARWDRDSLLFIKESTKPCPQCSAPVQKNGGCSHMHCPLCQAEWCWVCALPWSRDCMGNHWFE</sequence>
<dbReference type="STRING" id="409849.ENSPMGP00000006142"/>
<comment type="pathway">
    <text evidence="4 19">Protein modification; protein ubiquitination.</text>
</comment>
<evidence type="ECO:0000256" key="16">
    <source>
        <dbReference type="ARBA" id="ARBA00023128"/>
    </source>
</evidence>
<comment type="subunit">
    <text evidence="19">Forms an E3 ubiquitin ligase complex.</text>
</comment>
<comment type="similarity">
    <text evidence="17 19">Belongs to the RBR family. Parkin subfamily.</text>
</comment>
<keyword evidence="8" id="KW-0808">Transferase</keyword>
<dbReference type="Gene3D" id="3.30.40.10">
    <property type="entry name" value="Zinc/RING finger domain, C3HC4 (zinc finger)"/>
    <property type="match status" value="1"/>
</dbReference>
<evidence type="ECO:0000259" key="23">
    <source>
        <dbReference type="PROSITE" id="PS51873"/>
    </source>
</evidence>
<feature type="region of interest" description="Disordered" evidence="21">
    <location>
        <begin position="54"/>
        <end position="81"/>
    </location>
</feature>
<evidence type="ECO:0000256" key="13">
    <source>
        <dbReference type="ARBA" id="ARBA00022833"/>
    </source>
</evidence>
<feature type="domain" description="Ubiquitin-like" evidence="22">
    <location>
        <begin position="1"/>
        <end position="58"/>
    </location>
</feature>
<evidence type="ECO:0000313" key="24">
    <source>
        <dbReference type="Ensembl" id="ENSPMGP00000006142.1"/>
    </source>
</evidence>
<dbReference type="InterPro" id="IPR031127">
    <property type="entry name" value="E3_UB_ligase_RBR"/>
</dbReference>
<dbReference type="InterPro" id="IPR047536">
    <property type="entry name" value="Rcat_RBR_parkin"/>
</dbReference>
<keyword evidence="14 19" id="KW-0832">Ubl conjugation</keyword>
<dbReference type="InterPro" id="IPR003977">
    <property type="entry name" value="Parkin"/>
</dbReference>
<keyword evidence="15 19" id="KW-0072">Autophagy</keyword>
<dbReference type="Gene3D" id="2.20.25.20">
    <property type="match status" value="1"/>
</dbReference>
<dbReference type="GO" id="GO:0016567">
    <property type="term" value="P:protein ubiquitination"/>
    <property type="evidence" value="ECO:0007669"/>
    <property type="project" value="UniProtKB-UniRule"/>
</dbReference>
<dbReference type="InterPro" id="IPR029071">
    <property type="entry name" value="Ubiquitin-like_domsf"/>
</dbReference>
<dbReference type="InterPro" id="IPR054694">
    <property type="entry name" value="Parkin-like_IBR"/>
</dbReference>
<evidence type="ECO:0000256" key="12">
    <source>
        <dbReference type="ARBA" id="ARBA00022786"/>
    </source>
</evidence>
<dbReference type="SUPFAM" id="SSF57850">
    <property type="entry name" value="RING/U-box"/>
    <property type="match status" value="2"/>
</dbReference>
<evidence type="ECO:0000256" key="20">
    <source>
        <dbReference type="PIRSR" id="PIRSR037880-1"/>
    </source>
</evidence>
<evidence type="ECO:0000256" key="21">
    <source>
        <dbReference type="SAM" id="MobiDB-lite"/>
    </source>
</evidence>
<dbReference type="InterPro" id="IPR041170">
    <property type="entry name" value="Znf-RING_14"/>
</dbReference>
<dbReference type="PIRSF" id="PIRSF037880">
    <property type="entry name" value="Parkin"/>
    <property type="match status" value="1"/>
</dbReference>
<dbReference type="PANTHER" id="PTHR11685">
    <property type="entry name" value="RBR FAMILY RING FINGER AND IBR DOMAIN-CONTAINING"/>
    <property type="match status" value="1"/>
</dbReference>
<dbReference type="UniPathway" id="UPA00143"/>
<evidence type="ECO:0000256" key="10">
    <source>
        <dbReference type="ARBA" id="ARBA00022737"/>
    </source>
</evidence>
<dbReference type="SUPFAM" id="SSF54236">
    <property type="entry name" value="Ubiquitin-like"/>
    <property type="match status" value="1"/>
</dbReference>
<evidence type="ECO:0000259" key="22">
    <source>
        <dbReference type="PROSITE" id="PS50053"/>
    </source>
</evidence>
<dbReference type="PROSITE" id="PS50053">
    <property type="entry name" value="UBIQUITIN_2"/>
    <property type="match status" value="1"/>
</dbReference>
<dbReference type="Pfam" id="PF00240">
    <property type="entry name" value="ubiquitin"/>
    <property type="match status" value="1"/>
</dbReference>
<dbReference type="Proteomes" id="UP000261520">
    <property type="component" value="Unplaced"/>
</dbReference>
<evidence type="ECO:0000256" key="5">
    <source>
        <dbReference type="ARBA" id="ARBA00012251"/>
    </source>
</evidence>
<dbReference type="GO" id="GO:0009893">
    <property type="term" value="P:positive regulation of metabolic process"/>
    <property type="evidence" value="ECO:0007669"/>
    <property type="project" value="UniProtKB-ARBA"/>
</dbReference>
<evidence type="ECO:0000256" key="8">
    <source>
        <dbReference type="ARBA" id="ARBA00022679"/>
    </source>
</evidence>
<evidence type="ECO:0000256" key="7">
    <source>
        <dbReference type="ARBA" id="ARBA00022553"/>
    </source>
</evidence>